<dbReference type="Proteomes" id="UP000002745">
    <property type="component" value="Chromosome"/>
</dbReference>
<dbReference type="EMBL" id="CP001678">
    <property type="protein sequence ID" value="ACT58001.1"/>
    <property type="molecule type" value="Genomic_DNA"/>
</dbReference>
<proteinExistence type="predicted"/>
<evidence type="ECO:0000256" key="1">
    <source>
        <dbReference type="SAM" id="Phobius"/>
    </source>
</evidence>
<organism evidence="2 3">
    <name type="scientific">Hirschia baltica (strain ATCC 49814 / DSM 5838 / IFAM 1418)</name>
    <dbReference type="NCBI Taxonomy" id="582402"/>
    <lineage>
        <taxon>Bacteria</taxon>
        <taxon>Pseudomonadati</taxon>
        <taxon>Pseudomonadota</taxon>
        <taxon>Alphaproteobacteria</taxon>
        <taxon>Hyphomonadales</taxon>
        <taxon>Hyphomonadaceae</taxon>
        <taxon>Hirschia</taxon>
    </lineage>
</organism>
<accession>C6XLU5</accession>
<gene>
    <name evidence="2" type="ordered locus">Hbal_0299</name>
</gene>
<keyword evidence="3" id="KW-1185">Reference proteome</keyword>
<feature type="transmembrane region" description="Helical" evidence="1">
    <location>
        <begin position="57"/>
        <end position="76"/>
    </location>
</feature>
<keyword evidence="1" id="KW-0472">Membrane</keyword>
<keyword evidence="1" id="KW-1133">Transmembrane helix</keyword>
<dbReference type="KEGG" id="hba:Hbal_0299"/>
<evidence type="ECO:0000313" key="3">
    <source>
        <dbReference type="Proteomes" id="UP000002745"/>
    </source>
</evidence>
<evidence type="ECO:0000313" key="2">
    <source>
        <dbReference type="EMBL" id="ACT58001.1"/>
    </source>
</evidence>
<name>C6XLU5_HIRBI</name>
<protein>
    <submittedName>
        <fullName evidence="2">Uncharacterized protein</fullName>
    </submittedName>
</protein>
<sequence length="102" mass="11567">MPLQYCEGGTVIAAFQIVMLQSGGVVMNFHDRQFYASGYSQSNPKDYGRFGAQKRSMSKTIFVVFGLCFVSTLLYLNRDKLEDELQGLHKLSSQVEQFISRI</sequence>
<dbReference type="AlphaFoldDB" id="C6XLU5"/>
<dbReference type="HOGENOM" id="CLU_2273494_0_0_5"/>
<reference evidence="3" key="1">
    <citation type="journal article" date="2011" name="J. Bacteriol.">
        <title>Genome sequences of eight morphologically diverse alphaproteobacteria.</title>
        <authorList>
            <consortium name="US DOE Joint Genome Institute"/>
            <person name="Brown P.J."/>
            <person name="Kysela D.T."/>
            <person name="Buechlein A."/>
            <person name="Hemmerich C."/>
            <person name="Brun Y.V."/>
        </authorList>
    </citation>
    <scope>NUCLEOTIDE SEQUENCE [LARGE SCALE GENOMIC DNA]</scope>
    <source>
        <strain evidence="3">ATCC 49814 / DSM 5838 / IFAM 1418</strain>
    </source>
</reference>
<keyword evidence="1" id="KW-0812">Transmembrane</keyword>